<dbReference type="InterPro" id="IPR008928">
    <property type="entry name" value="6-hairpin_glycosidase_sf"/>
</dbReference>
<dbReference type="Pfam" id="PF00759">
    <property type="entry name" value="Glyco_hydro_9"/>
    <property type="match status" value="1"/>
</dbReference>
<reference evidence="10" key="1">
    <citation type="submission" date="2021-02" db="EMBL/GenBank/DDBJ databases">
        <authorList>
            <person name="Nowell W R."/>
        </authorList>
    </citation>
    <scope>NUCLEOTIDE SEQUENCE</scope>
</reference>
<evidence type="ECO:0000256" key="5">
    <source>
        <dbReference type="ARBA" id="ARBA00023001"/>
    </source>
</evidence>
<evidence type="ECO:0000256" key="2">
    <source>
        <dbReference type="ARBA" id="ARBA00007072"/>
    </source>
</evidence>
<evidence type="ECO:0000313" key="10">
    <source>
        <dbReference type="EMBL" id="CAF1077676.1"/>
    </source>
</evidence>
<accession>A0A814MFA6</accession>
<dbReference type="GO" id="GO:0008810">
    <property type="term" value="F:cellulase activity"/>
    <property type="evidence" value="ECO:0007669"/>
    <property type="project" value="UniProtKB-EC"/>
</dbReference>
<protein>
    <recommendedName>
        <fullName evidence="3">cellulase</fullName>
        <ecNumber evidence="3">3.2.1.4</ecNumber>
    </recommendedName>
</protein>
<gene>
    <name evidence="10" type="ORF">JYZ213_LOCUS20115</name>
</gene>
<dbReference type="AlphaFoldDB" id="A0A814MFA6"/>
<evidence type="ECO:0000313" key="11">
    <source>
        <dbReference type="Proteomes" id="UP000663845"/>
    </source>
</evidence>
<dbReference type="InterPro" id="IPR001701">
    <property type="entry name" value="Glyco_hydro_9"/>
</dbReference>
<dbReference type="EC" id="3.2.1.4" evidence="3"/>
<keyword evidence="6" id="KW-0119">Carbohydrate metabolism</keyword>
<dbReference type="SUPFAM" id="SSF49384">
    <property type="entry name" value="Carbohydrate-binding domain"/>
    <property type="match status" value="1"/>
</dbReference>
<dbReference type="Proteomes" id="UP000663845">
    <property type="component" value="Unassembled WGS sequence"/>
</dbReference>
<keyword evidence="4" id="KW-0378">Hydrolase</keyword>
<dbReference type="PANTHER" id="PTHR22298">
    <property type="entry name" value="ENDO-1,4-BETA-GLUCANASE"/>
    <property type="match status" value="1"/>
</dbReference>
<evidence type="ECO:0000259" key="9">
    <source>
        <dbReference type="Pfam" id="PF00759"/>
    </source>
</evidence>
<keyword evidence="5" id="KW-0136">Cellulose degradation</keyword>
<dbReference type="Gene3D" id="2.60.40.290">
    <property type="match status" value="1"/>
</dbReference>
<comment type="caution">
    <text evidence="10">The sequence shown here is derived from an EMBL/GenBank/DDBJ whole genome shotgun (WGS) entry which is preliminary data.</text>
</comment>
<sequence>MCNGGRNTYATYCNTRKLNSMEDAMSCINKLPSVTGLAWGCVNAQFGKCKCTADTSYQNDWAHTFSEAKNNLFEGCSNSIEAEQYEGNIGLCECLLRIEKEWSSGFQGTLLIPVIGTHNPWELEIRFNKSANIQTSYGNLTNKINNQIFVYRQSSWNDYPKINTTFYFEFVADGNVKPSNIILVLFDRQPVNISLIIVPPLSIFPAYVVGVGQNYPKKPRDRGSSCPALPATCNKQAYLNPNANPYLLVGALVNGPSFGDFFYDDRLESKTNQVSVENNAGFQSAVAGLLYHQLDLGK</sequence>
<comment type="catalytic activity">
    <reaction evidence="1">
        <text>Endohydrolysis of (1-&gt;4)-beta-D-glucosidic linkages in cellulose, lichenin and cereal beta-D-glucans.</text>
        <dbReference type="EC" id="3.2.1.4"/>
    </reaction>
</comment>
<evidence type="ECO:0000256" key="6">
    <source>
        <dbReference type="ARBA" id="ARBA00023277"/>
    </source>
</evidence>
<proteinExistence type="inferred from homology"/>
<evidence type="ECO:0000256" key="1">
    <source>
        <dbReference type="ARBA" id="ARBA00000966"/>
    </source>
</evidence>
<dbReference type="GO" id="GO:0030245">
    <property type="term" value="P:cellulose catabolic process"/>
    <property type="evidence" value="ECO:0007669"/>
    <property type="project" value="UniProtKB-KW"/>
</dbReference>
<keyword evidence="7" id="KW-0326">Glycosidase</keyword>
<dbReference type="Gene3D" id="1.50.10.10">
    <property type="match status" value="1"/>
</dbReference>
<name>A0A814MFA6_9BILA</name>
<organism evidence="10 11">
    <name type="scientific">Adineta steineri</name>
    <dbReference type="NCBI Taxonomy" id="433720"/>
    <lineage>
        <taxon>Eukaryota</taxon>
        <taxon>Metazoa</taxon>
        <taxon>Spiralia</taxon>
        <taxon>Gnathifera</taxon>
        <taxon>Rotifera</taxon>
        <taxon>Eurotatoria</taxon>
        <taxon>Bdelloidea</taxon>
        <taxon>Adinetida</taxon>
        <taxon>Adinetidae</taxon>
        <taxon>Adineta</taxon>
    </lineage>
</organism>
<feature type="domain" description="Glycoside hydrolase family 9" evidence="9">
    <location>
        <begin position="207"/>
        <end position="285"/>
    </location>
</feature>
<dbReference type="GO" id="GO:0030247">
    <property type="term" value="F:polysaccharide binding"/>
    <property type="evidence" value="ECO:0007669"/>
    <property type="project" value="InterPro"/>
</dbReference>
<dbReference type="SUPFAM" id="SSF48208">
    <property type="entry name" value="Six-hairpin glycosidases"/>
    <property type="match status" value="1"/>
</dbReference>
<dbReference type="InterPro" id="IPR012341">
    <property type="entry name" value="6hp_glycosidase-like_sf"/>
</dbReference>
<dbReference type="EMBL" id="CAJNOG010000209">
    <property type="protein sequence ID" value="CAF1077676.1"/>
    <property type="molecule type" value="Genomic_DNA"/>
</dbReference>
<evidence type="ECO:0000256" key="3">
    <source>
        <dbReference type="ARBA" id="ARBA00012601"/>
    </source>
</evidence>
<dbReference type="InterPro" id="IPR012291">
    <property type="entry name" value="CBM2_carb-bd_dom_sf"/>
</dbReference>
<keyword evidence="8" id="KW-0624">Polysaccharide degradation</keyword>
<comment type="similarity">
    <text evidence="2">Belongs to the glycosyl hydrolase 9 (cellulase E) family.</text>
</comment>
<dbReference type="InterPro" id="IPR008965">
    <property type="entry name" value="CBM2/CBM3_carb-bd_dom_sf"/>
</dbReference>
<evidence type="ECO:0000256" key="8">
    <source>
        <dbReference type="ARBA" id="ARBA00023326"/>
    </source>
</evidence>
<evidence type="ECO:0000256" key="7">
    <source>
        <dbReference type="ARBA" id="ARBA00023295"/>
    </source>
</evidence>
<evidence type="ECO:0000256" key="4">
    <source>
        <dbReference type="ARBA" id="ARBA00022801"/>
    </source>
</evidence>